<protein>
    <recommendedName>
        <fullName evidence="10">(2E,6E)-farnesyl diphosphate synthase</fullName>
        <ecNumber evidence="3">2.5.1.1</ecNumber>
        <ecNumber evidence="2">2.5.1.10</ecNumber>
    </recommendedName>
    <alternativeName>
        <fullName evidence="9">Dimethylallyltranstransferase</fullName>
    </alternativeName>
    <alternativeName>
        <fullName evidence="8">Farnesyl diphosphate synthase</fullName>
    </alternativeName>
    <alternativeName>
        <fullName evidence="7">Geranyltranstransferase</fullName>
    </alternativeName>
</protein>
<evidence type="ECO:0000256" key="3">
    <source>
        <dbReference type="ARBA" id="ARBA00012833"/>
    </source>
</evidence>
<dbReference type="PROSITE" id="PS00723">
    <property type="entry name" value="POLYPRENYL_SYNTHASE_1"/>
    <property type="match status" value="1"/>
</dbReference>
<evidence type="ECO:0000256" key="2">
    <source>
        <dbReference type="ARBA" id="ARBA00012439"/>
    </source>
</evidence>
<keyword evidence="6" id="KW-0460">Magnesium</keyword>
<dbReference type="EC" id="2.5.1.10" evidence="2"/>
<dbReference type="Gene3D" id="1.10.600.10">
    <property type="entry name" value="Farnesyl Diphosphate Synthase"/>
    <property type="match status" value="1"/>
</dbReference>
<keyword evidence="5" id="KW-0479">Metal-binding</keyword>
<evidence type="ECO:0000256" key="8">
    <source>
        <dbReference type="ARBA" id="ARBA00032424"/>
    </source>
</evidence>
<evidence type="ECO:0000256" key="1">
    <source>
        <dbReference type="ARBA" id="ARBA00001946"/>
    </source>
</evidence>
<dbReference type="GO" id="GO:0005737">
    <property type="term" value="C:cytoplasm"/>
    <property type="evidence" value="ECO:0007669"/>
    <property type="project" value="TreeGrafter"/>
</dbReference>
<evidence type="ECO:0000256" key="7">
    <source>
        <dbReference type="ARBA" id="ARBA00032380"/>
    </source>
</evidence>
<evidence type="ECO:0000313" key="12">
    <source>
        <dbReference type="EMBL" id="KAJ7193112.1"/>
    </source>
</evidence>
<keyword evidence="4 11" id="KW-0808">Transferase</keyword>
<evidence type="ECO:0000256" key="4">
    <source>
        <dbReference type="ARBA" id="ARBA00022679"/>
    </source>
</evidence>
<proteinExistence type="inferred from homology"/>
<name>A0AAD6URH6_9AGAR</name>
<accession>A0AAD6URH6</accession>
<dbReference type="GO" id="GO:0045337">
    <property type="term" value="P:farnesyl diphosphate biosynthetic process"/>
    <property type="evidence" value="ECO:0007669"/>
    <property type="project" value="TreeGrafter"/>
</dbReference>
<evidence type="ECO:0000256" key="5">
    <source>
        <dbReference type="ARBA" id="ARBA00022723"/>
    </source>
</evidence>
<dbReference type="InterPro" id="IPR039702">
    <property type="entry name" value="FPS1-like"/>
</dbReference>
<keyword evidence="13" id="KW-1185">Reference proteome</keyword>
<dbReference type="EC" id="2.5.1.1" evidence="3"/>
<evidence type="ECO:0000256" key="11">
    <source>
        <dbReference type="RuleBase" id="RU004466"/>
    </source>
</evidence>
<comment type="similarity">
    <text evidence="11">Belongs to the FPP/GGPP synthase family.</text>
</comment>
<comment type="cofactor">
    <cofactor evidence="1">
        <name>Mg(2+)</name>
        <dbReference type="ChEBI" id="CHEBI:18420"/>
    </cofactor>
</comment>
<dbReference type="SUPFAM" id="SSF48576">
    <property type="entry name" value="Terpenoid synthases"/>
    <property type="match status" value="1"/>
</dbReference>
<dbReference type="PANTHER" id="PTHR11525">
    <property type="entry name" value="FARNESYL-PYROPHOSPHATE SYNTHETASE"/>
    <property type="match status" value="1"/>
</dbReference>
<dbReference type="PANTHER" id="PTHR11525:SF0">
    <property type="entry name" value="FARNESYL PYROPHOSPHATE SYNTHASE"/>
    <property type="match status" value="1"/>
</dbReference>
<sequence length="343" mass="39463">MDHRRTRFEGIWTRVRSELMDHVTSEGMFPEAVEWNGKNLDHNMTGGKLIRGVHVVETVQIIKGEELDDDEYYKAAVLGWAVELLEACLLVSDDIMDKSMTRRGKPCWYRVPAVGLIAVNDAFMLEGAIYYLLKKHFRSTPYYVDLLELFHDTTYQTEMGQLMARVRHRLIASYKAAIYSLYLPVALGMRLTGVPEIYTVEGKTVEPYKVALSIMLLFGEYFQSQNDFFDFVTPPELVGKIQVGTDIVENKCTWCVNIALALATPEQRKVLDDNYGRKDPAAEARVKEVFEAVGVQERFAKFEADMYERLKELIAAIPEGPERGTLKRQIFMFYLEKIEKRVK</sequence>
<evidence type="ECO:0000256" key="9">
    <source>
        <dbReference type="ARBA" id="ARBA00032448"/>
    </source>
</evidence>
<dbReference type="GO" id="GO:0046872">
    <property type="term" value="F:metal ion binding"/>
    <property type="evidence" value="ECO:0007669"/>
    <property type="project" value="UniProtKB-KW"/>
</dbReference>
<dbReference type="InterPro" id="IPR000092">
    <property type="entry name" value="Polyprenyl_synt"/>
</dbReference>
<gene>
    <name evidence="12" type="ORF">GGX14DRAFT_537647</name>
</gene>
<dbReference type="GO" id="GO:0004161">
    <property type="term" value="F:dimethylallyltranstransferase activity"/>
    <property type="evidence" value="ECO:0007669"/>
    <property type="project" value="UniProtKB-EC"/>
</dbReference>
<dbReference type="InterPro" id="IPR008949">
    <property type="entry name" value="Isoprenoid_synthase_dom_sf"/>
</dbReference>
<dbReference type="InterPro" id="IPR033749">
    <property type="entry name" value="Polyprenyl_synt_CS"/>
</dbReference>
<organism evidence="12 13">
    <name type="scientific">Mycena pura</name>
    <dbReference type="NCBI Taxonomy" id="153505"/>
    <lineage>
        <taxon>Eukaryota</taxon>
        <taxon>Fungi</taxon>
        <taxon>Dikarya</taxon>
        <taxon>Basidiomycota</taxon>
        <taxon>Agaricomycotina</taxon>
        <taxon>Agaricomycetes</taxon>
        <taxon>Agaricomycetidae</taxon>
        <taxon>Agaricales</taxon>
        <taxon>Marasmiineae</taxon>
        <taxon>Mycenaceae</taxon>
        <taxon>Mycena</taxon>
    </lineage>
</organism>
<dbReference type="Proteomes" id="UP001219525">
    <property type="component" value="Unassembled WGS sequence"/>
</dbReference>
<dbReference type="EMBL" id="JARJCW010000111">
    <property type="protein sequence ID" value="KAJ7193112.1"/>
    <property type="molecule type" value="Genomic_DNA"/>
</dbReference>
<evidence type="ECO:0000256" key="10">
    <source>
        <dbReference type="ARBA" id="ARBA00032873"/>
    </source>
</evidence>
<dbReference type="GO" id="GO:0004337">
    <property type="term" value="F:(2E,6E)-farnesyl diphosphate synthase activity"/>
    <property type="evidence" value="ECO:0007669"/>
    <property type="project" value="UniProtKB-EC"/>
</dbReference>
<dbReference type="SFLD" id="SFLDS00005">
    <property type="entry name" value="Isoprenoid_Synthase_Type_I"/>
    <property type="match status" value="1"/>
</dbReference>
<dbReference type="AlphaFoldDB" id="A0AAD6URH6"/>
<evidence type="ECO:0000256" key="6">
    <source>
        <dbReference type="ARBA" id="ARBA00022842"/>
    </source>
</evidence>
<evidence type="ECO:0000313" key="13">
    <source>
        <dbReference type="Proteomes" id="UP001219525"/>
    </source>
</evidence>
<comment type="caution">
    <text evidence="12">The sequence shown here is derived from an EMBL/GenBank/DDBJ whole genome shotgun (WGS) entry which is preliminary data.</text>
</comment>
<reference evidence="12" key="1">
    <citation type="submission" date="2023-03" db="EMBL/GenBank/DDBJ databases">
        <title>Massive genome expansion in bonnet fungi (Mycena s.s.) driven by repeated elements and novel gene families across ecological guilds.</title>
        <authorList>
            <consortium name="Lawrence Berkeley National Laboratory"/>
            <person name="Harder C.B."/>
            <person name="Miyauchi S."/>
            <person name="Viragh M."/>
            <person name="Kuo A."/>
            <person name="Thoen E."/>
            <person name="Andreopoulos B."/>
            <person name="Lu D."/>
            <person name="Skrede I."/>
            <person name="Drula E."/>
            <person name="Henrissat B."/>
            <person name="Morin E."/>
            <person name="Kohler A."/>
            <person name="Barry K."/>
            <person name="LaButti K."/>
            <person name="Morin E."/>
            <person name="Salamov A."/>
            <person name="Lipzen A."/>
            <person name="Mereny Z."/>
            <person name="Hegedus B."/>
            <person name="Baldrian P."/>
            <person name="Stursova M."/>
            <person name="Weitz H."/>
            <person name="Taylor A."/>
            <person name="Grigoriev I.V."/>
            <person name="Nagy L.G."/>
            <person name="Martin F."/>
            <person name="Kauserud H."/>
        </authorList>
    </citation>
    <scope>NUCLEOTIDE SEQUENCE</scope>
    <source>
        <strain evidence="12">9144</strain>
    </source>
</reference>
<dbReference type="Pfam" id="PF00348">
    <property type="entry name" value="polyprenyl_synt"/>
    <property type="match status" value="1"/>
</dbReference>